<keyword evidence="4" id="KW-0808">Transferase</keyword>
<dbReference type="InterPro" id="IPR057326">
    <property type="entry name" value="KR_dom"/>
</dbReference>
<evidence type="ECO:0000256" key="4">
    <source>
        <dbReference type="ARBA" id="ARBA00022679"/>
    </source>
</evidence>
<dbReference type="Gene3D" id="3.40.50.720">
    <property type="entry name" value="NAD(P)-binding Rossmann-like Domain"/>
    <property type="match status" value="1"/>
</dbReference>
<dbReference type="Pfam" id="PF08242">
    <property type="entry name" value="Methyltransf_12"/>
    <property type="match status" value="1"/>
</dbReference>
<dbReference type="SUPFAM" id="SSF55048">
    <property type="entry name" value="Probable ACP-binding domain of malonyl-CoA ACP transacylase"/>
    <property type="match status" value="1"/>
</dbReference>
<dbReference type="Gene3D" id="3.40.366.10">
    <property type="entry name" value="Malonyl-Coenzyme A Acyl Carrier Protein, domain 2"/>
    <property type="match status" value="1"/>
</dbReference>
<dbReference type="InterPro" id="IPR009081">
    <property type="entry name" value="PP-bd_ACP"/>
</dbReference>
<dbReference type="InterPro" id="IPR042104">
    <property type="entry name" value="PKS_dehydratase_sf"/>
</dbReference>
<dbReference type="FunFam" id="3.40.50.720:FF:000209">
    <property type="entry name" value="Polyketide synthase Pks12"/>
    <property type="match status" value="1"/>
</dbReference>
<dbReference type="SMART" id="SM00825">
    <property type="entry name" value="PKS_KS"/>
    <property type="match status" value="1"/>
</dbReference>
<evidence type="ECO:0000256" key="5">
    <source>
        <dbReference type="ARBA" id="ARBA00022857"/>
    </source>
</evidence>
<keyword evidence="5" id="KW-0521">NADP</keyword>
<evidence type="ECO:0000256" key="9">
    <source>
        <dbReference type="PROSITE-ProRule" id="PRU01363"/>
    </source>
</evidence>
<dbReference type="SUPFAM" id="SSF47336">
    <property type="entry name" value="ACP-like"/>
    <property type="match status" value="1"/>
</dbReference>
<dbReference type="InterPro" id="IPR036736">
    <property type="entry name" value="ACP-like_sf"/>
</dbReference>
<dbReference type="PANTHER" id="PTHR43775">
    <property type="entry name" value="FATTY ACID SYNTHASE"/>
    <property type="match status" value="1"/>
</dbReference>
<dbReference type="InterPro" id="IPR020806">
    <property type="entry name" value="PKS_PP-bd"/>
</dbReference>
<evidence type="ECO:0000313" key="13">
    <source>
        <dbReference type="EMBL" id="GFP60634.1"/>
    </source>
</evidence>
<dbReference type="InterPro" id="IPR016036">
    <property type="entry name" value="Malonyl_transacylase_ACP-bd"/>
</dbReference>
<dbReference type="Gene3D" id="3.90.180.10">
    <property type="entry name" value="Medium-chain alcohol dehydrogenases, catalytic domain"/>
    <property type="match status" value="1"/>
</dbReference>
<dbReference type="Gene3D" id="3.30.70.3290">
    <property type="match status" value="1"/>
</dbReference>
<evidence type="ECO:0000256" key="3">
    <source>
        <dbReference type="ARBA" id="ARBA00022553"/>
    </source>
</evidence>
<dbReference type="InterPro" id="IPR036291">
    <property type="entry name" value="NAD(P)-bd_dom_sf"/>
</dbReference>
<dbReference type="InterPro" id="IPR020841">
    <property type="entry name" value="PKS_Beta-ketoAc_synthase_dom"/>
</dbReference>
<dbReference type="PROSITE" id="PS51257">
    <property type="entry name" value="PROKAR_LIPOPROTEIN"/>
    <property type="match status" value="1"/>
</dbReference>
<dbReference type="PROSITE" id="PS52004">
    <property type="entry name" value="KS3_2"/>
    <property type="match status" value="1"/>
</dbReference>
<evidence type="ECO:0000259" key="10">
    <source>
        <dbReference type="PROSITE" id="PS50075"/>
    </source>
</evidence>
<dbReference type="SUPFAM" id="SSF52151">
    <property type="entry name" value="FabD/lysophospholipase-like"/>
    <property type="match status" value="1"/>
</dbReference>
<gene>
    <name evidence="13" type="ORF">TASIC1_0027000500</name>
</gene>
<dbReference type="InterPro" id="IPR014031">
    <property type="entry name" value="Ketoacyl_synth_C"/>
</dbReference>
<dbReference type="Pfam" id="PF23297">
    <property type="entry name" value="ACP_SdgA_C"/>
    <property type="match status" value="1"/>
</dbReference>
<dbReference type="OrthoDB" id="329835at2759"/>
<dbReference type="Pfam" id="PF00107">
    <property type="entry name" value="ADH_zinc_N"/>
    <property type="match status" value="1"/>
</dbReference>
<dbReference type="GO" id="GO:0004312">
    <property type="term" value="F:fatty acid synthase activity"/>
    <property type="evidence" value="ECO:0007669"/>
    <property type="project" value="TreeGrafter"/>
</dbReference>
<dbReference type="Pfam" id="PF16197">
    <property type="entry name" value="KAsynt_C_assoc"/>
    <property type="match status" value="1"/>
</dbReference>
<dbReference type="Pfam" id="PF21089">
    <property type="entry name" value="PKS_DH_N"/>
    <property type="match status" value="1"/>
</dbReference>
<dbReference type="Pfam" id="PF23114">
    <property type="entry name" value="NAD-bd_HRPKS_sdrA"/>
    <property type="match status" value="1"/>
</dbReference>
<dbReference type="PROSITE" id="PS00606">
    <property type="entry name" value="KS3_1"/>
    <property type="match status" value="1"/>
</dbReference>
<evidence type="ECO:0000259" key="11">
    <source>
        <dbReference type="PROSITE" id="PS52004"/>
    </source>
</evidence>
<keyword evidence="3" id="KW-0597">Phosphoprotein</keyword>
<dbReference type="InterPro" id="IPR014043">
    <property type="entry name" value="Acyl_transferase_dom"/>
</dbReference>
<dbReference type="Pfam" id="PF08659">
    <property type="entry name" value="KR"/>
    <property type="match status" value="1"/>
</dbReference>
<dbReference type="InterPro" id="IPR049551">
    <property type="entry name" value="PKS_DH_C"/>
</dbReference>
<comment type="pathway">
    <text evidence="1">Secondary metabolite biosynthesis.</text>
</comment>
<dbReference type="SUPFAM" id="SSF53901">
    <property type="entry name" value="Thiolase-like"/>
    <property type="match status" value="1"/>
</dbReference>
<dbReference type="Pfam" id="PF00698">
    <property type="entry name" value="Acyl_transf_1"/>
    <property type="match status" value="1"/>
</dbReference>
<feature type="region of interest" description="N-terminal hotdog fold" evidence="9">
    <location>
        <begin position="932"/>
        <end position="1067"/>
    </location>
</feature>
<organism evidence="13 14">
    <name type="scientific">Trichoderma asperellum</name>
    <name type="common">Filamentous fungus</name>
    <dbReference type="NCBI Taxonomy" id="101201"/>
    <lineage>
        <taxon>Eukaryota</taxon>
        <taxon>Fungi</taxon>
        <taxon>Dikarya</taxon>
        <taxon>Ascomycota</taxon>
        <taxon>Pezizomycotina</taxon>
        <taxon>Sordariomycetes</taxon>
        <taxon>Hypocreomycetidae</taxon>
        <taxon>Hypocreales</taxon>
        <taxon>Hypocreaceae</taxon>
        <taxon>Trichoderma</taxon>
    </lineage>
</organism>
<dbReference type="SUPFAM" id="SSF53335">
    <property type="entry name" value="S-adenosyl-L-methionine-dependent methyltransferases"/>
    <property type="match status" value="1"/>
</dbReference>
<evidence type="ECO:0000256" key="8">
    <source>
        <dbReference type="ARBA" id="ARBA00023315"/>
    </source>
</evidence>
<dbReference type="PANTHER" id="PTHR43775:SF29">
    <property type="entry name" value="ASPERFURANONE POLYKETIDE SYNTHASE AFOG-RELATED"/>
    <property type="match status" value="1"/>
</dbReference>
<dbReference type="InterPro" id="IPR032821">
    <property type="entry name" value="PKS_assoc"/>
</dbReference>
<dbReference type="InterPro" id="IPR013968">
    <property type="entry name" value="PKS_KR"/>
</dbReference>
<dbReference type="Pfam" id="PF00109">
    <property type="entry name" value="ketoacyl-synt"/>
    <property type="match status" value="1"/>
</dbReference>
<dbReference type="GO" id="GO:1901336">
    <property type="term" value="P:lactone biosynthetic process"/>
    <property type="evidence" value="ECO:0007669"/>
    <property type="project" value="UniProtKB-ARBA"/>
</dbReference>
<evidence type="ECO:0000256" key="2">
    <source>
        <dbReference type="ARBA" id="ARBA00022450"/>
    </source>
</evidence>
<dbReference type="InterPro" id="IPR016035">
    <property type="entry name" value="Acyl_Trfase/lysoPLipase"/>
</dbReference>
<evidence type="ECO:0000256" key="6">
    <source>
        <dbReference type="ARBA" id="ARBA00023002"/>
    </source>
</evidence>
<keyword evidence="6" id="KW-0560">Oxidoreductase</keyword>
<evidence type="ECO:0000256" key="1">
    <source>
        <dbReference type="ARBA" id="ARBA00005179"/>
    </source>
</evidence>
<dbReference type="InterPro" id="IPR029063">
    <property type="entry name" value="SAM-dependent_MTases_sf"/>
</dbReference>
<keyword evidence="8" id="KW-0012">Acyltransferase</keyword>
<dbReference type="InterPro" id="IPR001227">
    <property type="entry name" value="Ac_transferase_dom_sf"/>
</dbReference>
<dbReference type="PROSITE" id="PS50075">
    <property type="entry name" value="CARRIER"/>
    <property type="match status" value="1"/>
</dbReference>
<dbReference type="InterPro" id="IPR050091">
    <property type="entry name" value="PKS_NRPS_Biosynth_Enz"/>
</dbReference>
<dbReference type="SMART" id="SM00823">
    <property type="entry name" value="PKS_PP"/>
    <property type="match status" value="1"/>
</dbReference>
<reference evidence="13 14" key="1">
    <citation type="submission" date="2020-07" db="EMBL/GenBank/DDBJ databases">
        <title>Trichoderma asperellum IC-1 whole genome shotgun sequence.</title>
        <authorList>
            <person name="Kanamasa S."/>
            <person name="Takahashi H."/>
        </authorList>
    </citation>
    <scope>NUCLEOTIDE SEQUENCE [LARGE SCALE GENOMIC DNA]</scope>
    <source>
        <strain evidence="13 14">IC-1</strain>
    </source>
</reference>
<accession>A0A6V8R6J2</accession>
<evidence type="ECO:0000256" key="7">
    <source>
        <dbReference type="ARBA" id="ARBA00023268"/>
    </source>
</evidence>
<dbReference type="Gene3D" id="3.10.129.110">
    <property type="entry name" value="Polyketide synthase dehydratase"/>
    <property type="match status" value="1"/>
</dbReference>
<dbReference type="Pfam" id="PF08240">
    <property type="entry name" value="ADH_N"/>
    <property type="match status" value="1"/>
</dbReference>
<name>A0A6V8R6J2_TRIAP</name>
<dbReference type="Proteomes" id="UP000517252">
    <property type="component" value="Unassembled WGS sequence"/>
</dbReference>
<dbReference type="InterPro" id="IPR014030">
    <property type="entry name" value="Ketoacyl_synth_N"/>
</dbReference>
<dbReference type="InterPro" id="IPR016039">
    <property type="entry name" value="Thiolase-like"/>
</dbReference>
<protein>
    <submittedName>
        <fullName evidence="13">Reducing polyketide synthase FUB1</fullName>
    </submittedName>
</protein>
<dbReference type="Gene3D" id="3.40.47.10">
    <property type="match status" value="1"/>
</dbReference>
<dbReference type="CDD" id="cd00833">
    <property type="entry name" value="PKS"/>
    <property type="match status" value="1"/>
</dbReference>
<sequence>MSSTPKTQPIAIIGMACRFPGDASTPERLWELCAEARNTWSKVPPTRYNGDSFYHPRPENLGTIHSQGGHFLNEDVSLFDTSFFSLTADIARAMDPQIRMLYETTFEAFESAGLTLEQVAGSLTSVFAGAMFHDYNDLQVQDIDNLPRYFLTGNSGSLVANRLSHFFDLQGPSVAVDTACSTAMIALHLACQSIRTGDATMSVVGGTNLILFPSSGLGLSNLGLTGPSGKSFGFDNRAEGYGRGEGVSTIVLKSLDAALRDGDPIRAVIRETGSNQDGKTPTITSPSQEAQEALIKATYERAGLNPIDTGYVESHGTGTIAGDTTETKALGNTIGKGRKPDEPLYIGSVKANVGHTESTSGLAAIIKVVEMLERGCIPPHALYENPNAKIDFKALNLKVPTQLTPWPSHSLRRVSISNFGAGGTNTHAIIEDARYHVPAKVNGVTKKESPSHRYHFTLSAREEKGARESIKQLESYLDSGFSEDRLADLAYTLTQRRSQFAWRAVVSAESVDELRSALKDSSLNPSQASLAKVPRLGFVFTGQGAQWHAMGRELIAAYPVFRQALEDAEKHVKSLGSKWSVFEELSRDEQKTQVNKPQFSFPLSVIIQLAVVRLLESWGVVPSATTGHSSGEISAAYAAKLLTFEDAITIAYVRGHLTAEYVDAGKVQGGMTALATSKEVAQEYLAEITSGKAVVGCVNSPNSVTISGDVSALVELEARAQAEGAFFRRLRVPAAYHSTHMDPLAEVYHSSLDKYLQKPELPESNIIFSSPVSGKRVGNSEKRSLAEPGHWVQNMVQCVQFEDALKDMLLSDQSEKTGGSQFTVDAIIEIGPHGALQGPIRQILADPALKECNATNGPSLKRGEDAVRTMGSLASRLFCQGYPVNFEAVNFPNPTKGLQVVHDLPSYPWNHAKYWVEAPAVTEALNRKFAHHDLLGLKVTGLNSDVHIWRNVLRISNVPWLADHGLQTQILFPGAGLATMAIEAMHQIATPEEQALGGYMLYDVNLYSALMVPTTDDGVEVQLILRDQSKRTLDTLTYKEFSILSRGRDGKWIGHCSGKVGIASDKPQVPVVMPKDIKLTSLDLGVFYEQIANGGPTLGPAFQTVSSVDFGSGHVLASITVTDNIALMPKEYESKYFVHPTTMDACFQIAWSTMPPAILEKFGLCLPEYAGKLYLSSNTNQKPGTKMKAVARLTHLDLHGFEVSITLSEIDGDQERIVLNAERLKVKSLALKSVQTSEEVDNTATLKPVHKPDLYKLSAKDLQSENKLKEYVSLFAHKYPRAKILEVGAGARATSAVILDGLSQETPGTLSAHRYDYADISVEAFPEVEKQFGQFESQIRYQEFDIEKSPGEQGVNAESYDLVIVSNVLQNASDVSKSTKHIRHLLKSGGTALVLEKSLDAKLESVLAENGFHSSEVVVHGSEYSFIAATATSNALFHTVSYPKETVLIQLPNSKDAAPQKWLNQLSQLLHDSTGTKVSVAELGKASLQNKTAIIWVQSKDKLLSDTTQEIFTALQAALLEADGIMWVSHAGDGNEAGAAMGLGLLRTLRAEDASKTFINLDLDPERGCWDPSAIQTIDDVFRYSLNSNSHEHREYEFSVRSGRLNILRYIGDQSINEQFGRLQGRNPPQLKEFSFSGPYTYLEATSPGLLDSLVFKEDEALWQSGTWNEEMVEITPHAFGLNFRDVLIALDQMQEKIMGFECSGYVSRVGSKVTHVKVGDRVCALMQYGNWANKIRTPWHSVMRIPDSMSLEAAASVPIIFGTAYHALIKLADLQEGESILIHSAAGGVGLAAIAIAQHLKAEIYVTVGSEEKREFLSKQFGIPRNRMFSSRDISFAEDVMRATGGKGVDVVLNSLAGPLLQASWDCVAKLGRFIELGKQDSQGNKSLGMRNFSNSTSYIAMDLVMLGIHSGKTLFNSFRGVIDLFAAGKIKHEVPLLLYELVNLRDAFRQMQRGRHIGKFVIRATEGDLVPTIVTQAPPKFDPLGSYLIIGGLSGIGQEIAFWLAKQGAKNLILVSRRAEEQEDGPALVAALAEAGAQTVLRSCDVADKASLERVVAEARKKGPIRGVVQSAVALSDSVFTNMSQEKWHVAVGPKVKGTGNLDELFQDFDLEFFIVLSSATCILGNGGQANYTAGGCYQDALAWNRVSKGLPGVSINIGSVPAVGVAARAGVGAKLERAGYRAQEVPELLSLIQMSILHPRLGQIVTGLKSWTTPGSLQWRLEPRFAHLWLPADGADGEGSAQQSLKDRLISSSSETAHGLLVEALKERLADVFAMSASEVDAEMPLTAYGVDSLVAGELRNWLVLNVVGGVSIFDVTQSNSLKDLAGRLQERLAEEAK</sequence>
<dbReference type="InterPro" id="IPR011032">
    <property type="entry name" value="GroES-like_sf"/>
</dbReference>
<dbReference type="GO" id="GO:0006633">
    <property type="term" value="P:fatty acid biosynthetic process"/>
    <property type="evidence" value="ECO:0007669"/>
    <property type="project" value="InterPro"/>
</dbReference>
<dbReference type="SMART" id="SM00826">
    <property type="entry name" value="PKS_DH"/>
    <property type="match status" value="1"/>
</dbReference>
<dbReference type="InterPro" id="IPR020807">
    <property type="entry name" value="PKS_DH"/>
</dbReference>
<feature type="domain" description="PKS/mFAS DH" evidence="12">
    <location>
        <begin position="932"/>
        <end position="1235"/>
    </location>
</feature>
<dbReference type="PROSITE" id="PS52019">
    <property type="entry name" value="PKS_MFAS_DH"/>
    <property type="match status" value="1"/>
</dbReference>
<dbReference type="EMBL" id="BLZH01000027">
    <property type="protein sequence ID" value="GFP60634.1"/>
    <property type="molecule type" value="Genomic_DNA"/>
</dbReference>
<proteinExistence type="predicted"/>
<keyword evidence="7" id="KW-0511">Multifunctional enzyme</keyword>
<dbReference type="InterPro" id="IPR018201">
    <property type="entry name" value="Ketoacyl_synth_AS"/>
</dbReference>
<dbReference type="Pfam" id="PF14765">
    <property type="entry name" value="PS-DH"/>
    <property type="match status" value="1"/>
</dbReference>
<dbReference type="InterPro" id="IPR049900">
    <property type="entry name" value="PKS_mFAS_DH"/>
</dbReference>
<dbReference type="InterPro" id="IPR020843">
    <property type="entry name" value="ER"/>
</dbReference>
<dbReference type="GO" id="GO:0004315">
    <property type="term" value="F:3-oxoacyl-[acyl-carrier-protein] synthase activity"/>
    <property type="evidence" value="ECO:0007669"/>
    <property type="project" value="InterPro"/>
</dbReference>
<dbReference type="InterPro" id="IPR013149">
    <property type="entry name" value="ADH-like_C"/>
</dbReference>
<keyword evidence="2" id="KW-0596">Phosphopantetheine</keyword>
<dbReference type="SMART" id="SM00822">
    <property type="entry name" value="PKS_KR"/>
    <property type="match status" value="1"/>
</dbReference>
<dbReference type="GO" id="GO:0031177">
    <property type="term" value="F:phosphopantetheine binding"/>
    <property type="evidence" value="ECO:0007669"/>
    <property type="project" value="InterPro"/>
</dbReference>
<dbReference type="Gene3D" id="3.40.50.150">
    <property type="entry name" value="Vaccinia Virus protein VP39"/>
    <property type="match status" value="1"/>
</dbReference>
<dbReference type="InterPro" id="IPR049552">
    <property type="entry name" value="PKS_DH_N"/>
</dbReference>
<dbReference type="SMART" id="SM00829">
    <property type="entry name" value="PKS_ER"/>
    <property type="match status" value="1"/>
</dbReference>
<dbReference type="GO" id="GO:0044550">
    <property type="term" value="P:secondary metabolite biosynthetic process"/>
    <property type="evidence" value="ECO:0007669"/>
    <property type="project" value="TreeGrafter"/>
</dbReference>
<dbReference type="InterPro" id="IPR056501">
    <property type="entry name" value="NAD-bd_HRPKS_sdrA"/>
</dbReference>
<feature type="region of interest" description="C-terminal hotdog fold" evidence="9">
    <location>
        <begin position="1079"/>
        <end position="1235"/>
    </location>
</feature>
<dbReference type="SMART" id="SM00827">
    <property type="entry name" value="PKS_AT"/>
    <property type="match status" value="1"/>
</dbReference>
<dbReference type="Pfam" id="PF02801">
    <property type="entry name" value="Ketoacyl-synt_C"/>
    <property type="match status" value="1"/>
</dbReference>
<feature type="domain" description="Ketosynthase family 3 (KS3)" evidence="11">
    <location>
        <begin position="7"/>
        <end position="432"/>
    </location>
</feature>
<evidence type="ECO:0000313" key="14">
    <source>
        <dbReference type="Proteomes" id="UP000517252"/>
    </source>
</evidence>
<dbReference type="GO" id="GO:0016491">
    <property type="term" value="F:oxidoreductase activity"/>
    <property type="evidence" value="ECO:0007669"/>
    <property type="project" value="UniProtKB-KW"/>
</dbReference>
<feature type="active site" description="Proton acceptor; for dehydratase activity" evidence="9">
    <location>
        <position position="964"/>
    </location>
</feature>
<dbReference type="SUPFAM" id="SSF50129">
    <property type="entry name" value="GroES-like"/>
    <property type="match status" value="1"/>
</dbReference>
<dbReference type="InterPro" id="IPR013154">
    <property type="entry name" value="ADH-like_N"/>
</dbReference>
<dbReference type="InterPro" id="IPR013217">
    <property type="entry name" value="Methyltransf_12"/>
</dbReference>
<dbReference type="CDD" id="cd05195">
    <property type="entry name" value="enoyl_red"/>
    <property type="match status" value="1"/>
</dbReference>
<dbReference type="Gene3D" id="1.10.1200.10">
    <property type="entry name" value="ACP-like"/>
    <property type="match status" value="1"/>
</dbReference>
<feature type="domain" description="Carrier" evidence="10">
    <location>
        <begin position="2254"/>
        <end position="2336"/>
    </location>
</feature>
<comment type="caution">
    <text evidence="13">The sequence shown here is derived from an EMBL/GenBank/DDBJ whole genome shotgun (WGS) entry which is preliminary data.</text>
</comment>
<dbReference type="SUPFAM" id="SSF51735">
    <property type="entry name" value="NAD(P)-binding Rossmann-fold domains"/>
    <property type="match status" value="2"/>
</dbReference>
<feature type="active site" description="Proton donor; for dehydratase activity" evidence="9">
    <location>
        <position position="1144"/>
    </location>
</feature>
<evidence type="ECO:0000259" key="12">
    <source>
        <dbReference type="PROSITE" id="PS52019"/>
    </source>
</evidence>